<dbReference type="Proteomes" id="UP000593566">
    <property type="component" value="Unassembled WGS sequence"/>
</dbReference>
<dbReference type="AlphaFoldDB" id="A0A8H6FAG2"/>
<reference evidence="3 4" key="1">
    <citation type="journal article" date="2020" name="Genomics">
        <title>Complete, high-quality genomes from long-read metagenomic sequencing of two wolf lichen thalli reveals enigmatic genome architecture.</title>
        <authorList>
            <person name="McKenzie S.K."/>
            <person name="Walston R.F."/>
            <person name="Allen J.L."/>
        </authorList>
    </citation>
    <scope>NUCLEOTIDE SEQUENCE [LARGE SCALE GENOMIC DNA]</scope>
    <source>
        <strain evidence="3">WasteWater1</strain>
    </source>
</reference>
<keyword evidence="2" id="KW-0472">Membrane</keyword>
<dbReference type="GeneID" id="59330989"/>
<dbReference type="EMBL" id="JACCJB010000015">
    <property type="protein sequence ID" value="KAF6220896.1"/>
    <property type="molecule type" value="Genomic_DNA"/>
</dbReference>
<name>A0A8H6FAG2_9LECA</name>
<evidence type="ECO:0000313" key="4">
    <source>
        <dbReference type="Proteomes" id="UP000593566"/>
    </source>
</evidence>
<dbReference type="RefSeq" id="XP_037150331.1">
    <property type="nucleotide sequence ID" value="XM_037293502.1"/>
</dbReference>
<organism evidence="3 4">
    <name type="scientific">Letharia lupina</name>
    <dbReference type="NCBI Taxonomy" id="560253"/>
    <lineage>
        <taxon>Eukaryota</taxon>
        <taxon>Fungi</taxon>
        <taxon>Dikarya</taxon>
        <taxon>Ascomycota</taxon>
        <taxon>Pezizomycotina</taxon>
        <taxon>Lecanoromycetes</taxon>
        <taxon>OSLEUM clade</taxon>
        <taxon>Lecanoromycetidae</taxon>
        <taxon>Lecanorales</taxon>
        <taxon>Lecanorineae</taxon>
        <taxon>Parmeliaceae</taxon>
        <taxon>Letharia</taxon>
    </lineage>
</organism>
<keyword evidence="2" id="KW-0812">Transmembrane</keyword>
<feature type="region of interest" description="Disordered" evidence="1">
    <location>
        <begin position="192"/>
        <end position="258"/>
    </location>
</feature>
<evidence type="ECO:0000313" key="3">
    <source>
        <dbReference type="EMBL" id="KAF6220896.1"/>
    </source>
</evidence>
<evidence type="ECO:0008006" key="5">
    <source>
        <dbReference type="Google" id="ProtNLM"/>
    </source>
</evidence>
<proteinExistence type="predicted"/>
<evidence type="ECO:0000256" key="2">
    <source>
        <dbReference type="SAM" id="Phobius"/>
    </source>
</evidence>
<accession>A0A8H6FAG2</accession>
<protein>
    <recommendedName>
        <fullName evidence="5">Integral membrane protein</fullName>
    </recommendedName>
</protein>
<comment type="caution">
    <text evidence="3">The sequence shown here is derived from an EMBL/GenBank/DDBJ whole genome shotgun (WGS) entry which is preliminary data.</text>
</comment>
<feature type="compositionally biased region" description="Basic and acidic residues" evidence="1">
    <location>
        <begin position="202"/>
        <end position="218"/>
    </location>
</feature>
<sequence>MEEDRGSILTSNVLAFGIATFCFVTLRISFRLYTRKTSTSDWVLAVALVSSLAQDAFNAACVTQWGYGHHNRDLSVRIRSSPEPLKVSRSLRAKLVQSSELLPASLAEPGVLQIDHNVDETLHLPHLFPHFQEGQLPPDPSHAHGDIWHDSPHRRLLRTGFLRQHLPVHSRIQIMASQAAGNLYRPRQLPFLHRGRQHRHQRPGDRDPSARARQDAAHPARSHGTHGTDPSGHGVSGGVPPRQPTGQPADPTAVTRVARSPGWSSWYTRIPRPGPTRSARANVNPLTIAIVEMDVGIIAACLIVMRPCFEAIHNAVRTSCRFPGLSSARSDSDTISSRVASAPRDKGIVRTVDLELESHPGSTRVVTPKDLL</sequence>
<keyword evidence="2" id="KW-1133">Transmembrane helix</keyword>
<keyword evidence="4" id="KW-1185">Reference proteome</keyword>
<gene>
    <name evidence="3" type="ORF">HO133_002576</name>
</gene>
<evidence type="ECO:0000256" key="1">
    <source>
        <dbReference type="SAM" id="MobiDB-lite"/>
    </source>
</evidence>
<feature type="transmembrane region" description="Helical" evidence="2">
    <location>
        <begin position="6"/>
        <end position="26"/>
    </location>
</feature>